<proteinExistence type="predicted"/>
<dbReference type="EMBL" id="CP002353">
    <property type="protein sequence ID" value="ADV62475.1"/>
    <property type="molecule type" value="Genomic_DNA"/>
</dbReference>
<reference key="1">
    <citation type="submission" date="2010-11" db="EMBL/GenBank/DDBJ databases">
        <title>The complete sequence of chromosome of Isophaera pallida ATCC 43644.</title>
        <authorList>
            <consortium name="US DOE Joint Genome Institute (JGI-PGF)"/>
            <person name="Lucas S."/>
            <person name="Copeland A."/>
            <person name="Lapidus A."/>
            <person name="Bruce D."/>
            <person name="Goodwin L."/>
            <person name="Pitluck S."/>
            <person name="Kyrpides N."/>
            <person name="Mavromatis K."/>
            <person name="Pagani I."/>
            <person name="Ivanova N."/>
            <person name="Saunders E."/>
            <person name="Brettin T."/>
            <person name="Detter J.C."/>
            <person name="Han C."/>
            <person name="Tapia R."/>
            <person name="Land M."/>
            <person name="Hauser L."/>
            <person name="Markowitz V."/>
            <person name="Cheng J.-F."/>
            <person name="Hugenholtz P."/>
            <person name="Woyke T."/>
            <person name="Wu D."/>
            <person name="Eisen J.A."/>
        </authorList>
    </citation>
    <scope>NUCLEOTIDE SEQUENCE</scope>
    <source>
        <strain>ATCC 43644</strain>
    </source>
</reference>
<dbReference type="InterPro" id="IPR046163">
    <property type="entry name" value="DUF6165"/>
</dbReference>
<dbReference type="Proteomes" id="UP000008631">
    <property type="component" value="Chromosome"/>
</dbReference>
<dbReference type="InParanoid" id="E8R2H5"/>
<gene>
    <name evidence="1" type="ordered locus">Isop_1894</name>
</gene>
<reference evidence="1 2" key="2">
    <citation type="journal article" date="2011" name="Stand. Genomic Sci.">
        <title>Complete genome sequence of Isosphaera pallida type strain (IS1B).</title>
        <authorList>
            <consortium name="US DOE Joint Genome Institute (JGI-PGF)"/>
            <person name="Goker M."/>
            <person name="Cleland D."/>
            <person name="Saunders E."/>
            <person name="Lapidus A."/>
            <person name="Nolan M."/>
            <person name="Lucas S."/>
            <person name="Hammon N."/>
            <person name="Deshpande S."/>
            <person name="Cheng J.F."/>
            <person name="Tapia R."/>
            <person name="Han C."/>
            <person name="Goodwin L."/>
            <person name="Pitluck S."/>
            <person name="Liolios K."/>
            <person name="Pagani I."/>
            <person name="Ivanova N."/>
            <person name="Mavromatis K."/>
            <person name="Pati A."/>
            <person name="Chen A."/>
            <person name="Palaniappan K."/>
            <person name="Land M."/>
            <person name="Hauser L."/>
            <person name="Chang Y.J."/>
            <person name="Jeffries C.D."/>
            <person name="Detter J.C."/>
            <person name="Beck B."/>
            <person name="Woyke T."/>
            <person name="Bristow J."/>
            <person name="Eisen J.A."/>
            <person name="Markowitz V."/>
            <person name="Hugenholtz P."/>
            <person name="Kyrpides N.C."/>
            <person name="Klenk H.P."/>
        </authorList>
    </citation>
    <scope>NUCLEOTIDE SEQUENCE [LARGE SCALE GENOMIC DNA]</scope>
    <source>
        <strain evidence="2">ATCC 43644 / DSM 9630 / IS1B</strain>
    </source>
</reference>
<dbReference type="OrthoDB" id="9155693at2"/>
<dbReference type="eggNOG" id="COG0859">
    <property type="taxonomic scope" value="Bacteria"/>
</dbReference>
<accession>E8R2H5</accession>
<dbReference type="Pfam" id="PF19662">
    <property type="entry name" value="DUF6165"/>
    <property type="match status" value="1"/>
</dbReference>
<dbReference type="RefSeq" id="WP_013564763.1">
    <property type="nucleotide sequence ID" value="NC_014962.1"/>
</dbReference>
<dbReference type="HOGENOM" id="CLU_155300_0_0_0"/>
<name>E8R2H5_ISOPI</name>
<evidence type="ECO:0000313" key="2">
    <source>
        <dbReference type="Proteomes" id="UP000008631"/>
    </source>
</evidence>
<organism evidence="1 2">
    <name type="scientific">Isosphaera pallida (strain ATCC 43644 / DSM 9630 / IS1B)</name>
    <dbReference type="NCBI Taxonomy" id="575540"/>
    <lineage>
        <taxon>Bacteria</taxon>
        <taxon>Pseudomonadati</taxon>
        <taxon>Planctomycetota</taxon>
        <taxon>Planctomycetia</taxon>
        <taxon>Isosphaerales</taxon>
        <taxon>Isosphaeraceae</taxon>
        <taxon>Isosphaera</taxon>
    </lineage>
</organism>
<evidence type="ECO:0000313" key="1">
    <source>
        <dbReference type="EMBL" id="ADV62475.1"/>
    </source>
</evidence>
<keyword evidence="2" id="KW-1185">Reference proteome</keyword>
<dbReference type="AlphaFoldDB" id="E8R2H5"/>
<dbReference type="KEGG" id="ipa:Isop_1894"/>
<dbReference type="STRING" id="575540.Isop_1894"/>
<sequence>MAGGLDPRIPVSVGELVDKMTILDLKRERIVDAVKLAHIRDELALLRTIFAEVLPTPPARLAELTAELSRANQAIWDVEEGVRRCEARGDFGPEFIEMARAVYRWNDRRAALKRAINELCGSRIIEEKSHPLEWIALDGQTTA</sequence>
<protein>
    <submittedName>
        <fullName evidence="1">Uncharacterized protein</fullName>
    </submittedName>
</protein>